<evidence type="ECO:0000256" key="1">
    <source>
        <dbReference type="SAM" id="SignalP"/>
    </source>
</evidence>
<dbReference type="RefSeq" id="WP_166508413.1">
    <property type="nucleotide sequence ID" value="NZ_CP043026.1"/>
</dbReference>
<evidence type="ECO:0008006" key="4">
    <source>
        <dbReference type="Google" id="ProtNLM"/>
    </source>
</evidence>
<dbReference type="Proteomes" id="UP000323144">
    <property type="component" value="Chromosome"/>
</dbReference>
<dbReference type="AlphaFoldDB" id="A0A5B9Y7G8"/>
<reference evidence="2 3" key="1">
    <citation type="submission" date="2019-08" db="EMBL/GenBank/DDBJ databases">
        <title>Complete genome sequence of Spiroplasma chinense CCH (DSM 19755).</title>
        <authorList>
            <person name="Shen H.-Y."/>
            <person name="Lin Y.-C."/>
            <person name="Chou L."/>
            <person name="Kuo C.-H."/>
        </authorList>
    </citation>
    <scope>NUCLEOTIDE SEQUENCE [LARGE SCALE GENOMIC DNA]</scope>
    <source>
        <strain evidence="2 3">CCH</strain>
    </source>
</reference>
<evidence type="ECO:0000313" key="2">
    <source>
        <dbReference type="EMBL" id="QEH62042.1"/>
    </source>
</evidence>
<protein>
    <recommendedName>
        <fullName evidence="4">Lipoprotein</fullName>
    </recommendedName>
</protein>
<keyword evidence="3" id="KW-1185">Reference proteome</keyword>
<keyword evidence="1" id="KW-0732">Signal</keyword>
<dbReference type="PROSITE" id="PS51257">
    <property type="entry name" value="PROKAR_LIPOPROTEIN"/>
    <property type="match status" value="1"/>
</dbReference>
<accession>A0A5B9Y7G8</accession>
<dbReference type="KEGG" id="schi:SCHIN_v1c08470"/>
<feature type="signal peptide" evidence="1">
    <location>
        <begin position="1"/>
        <end position="23"/>
    </location>
</feature>
<feature type="chain" id="PRO_5022850939" description="Lipoprotein" evidence="1">
    <location>
        <begin position="24"/>
        <end position="786"/>
    </location>
</feature>
<proteinExistence type="predicted"/>
<name>A0A5B9Y7G8_9MOLU</name>
<evidence type="ECO:0000313" key="3">
    <source>
        <dbReference type="Proteomes" id="UP000323144"/>
    </source>
</evidence>
<organism evidence="2 3">
    <name type="scientific">Spiroplasma chinense</name>
    <dbReference type="NCBI Taxonomy" id="216932"/>
    <lineage>
        <taxon>Bacteria</taxon>
        <taxon>Bacillati</taxon>
        <taxon>Mycoplasmatota</taxon>
        <taxon>Mollicutes</taxon>
        <taxon>Entomoplasmatales</taxon>
        <taxon>Spiroplasmataceae</taxon>
        <taxon>Spiroplasma</taxon>
    </lineage>
</organism>
<dbReference type="EMBL" id="CP043026">
    <property type="protein sequence ID" value="QEH62042.1"/>
    <property type="molecule type" value="Genomic_DNA"/>
</dbReference>
<gene>
    <name evidence="2" type="ORF">SCHIN_v1c08470</name>
</gene>
<sequence length="786" mass="87846">MKKLINLLMTSILLSSSASLVVACRGGAGMSSGYTEDERILGITSLNEKILKDYKIKFGGNVSKEESLKLIQLLGGNTDTSSSSKQMLLGSMKVFIMANLLLNQISSKVPGYGWIAGKMQWQASRWSFNDLYGGGDENALQSIGKNVSGWMVNNDEWSISVTFLDEEKLGWVGVGDPAYARINVNKRIVVDSDGEIVVEESNPNAIWMDENGVYPSAITPINQSTHEQTKNRGAIYQGFVNSSQLIGLDGIFDPNDVSVPGGILGYTPSTTDFVNNIMMESDIINETLGNKETQKEITEYLNSYLLDYDNQIYIGEGINVTHINVRFKNRIYAILFKSLLDRKNPIYENTDEDLAYGKTVLNGWWSALNKNAKVVESANYLTSGEKAEVSAIIQNFNAMRIIDQDEDVNSPGLSTSQSQKVLDDFLTLIAYSKDPTNPNDGEIDFAASNITIKMYKVAPDGVLWSGAILDSEAMYRDFGLNSAYRLGITYQNKTLTEEQEANRANFAYDPDKGKDPVTQKNEFVSDKGFKNVFFKSRMDLMLETIKAKFNEQVASEWVYQPDANTLAVTPFDLSKIANQDFSNNTWFKDAGYLAQLTNATSTDNLRVNDLKDAFIAATYSRIQELFDVTKEAEYKNIWQLGISSDNLVLGKYQDLGIDSGNPENMDDDLAFAEMLNRDTSRFHITDVNSSGQGNMRTNIYMSGFNNTSFNTRIMSGKISTYGDILTNQDYANWWKDSTLNSDSNITKVDIFINVGITREMFMAFANYWADNVTNNKNNPDYFPPYS</sequence>